<dbReference type="CDD" id="cd02557">
    <property type="entry name" value="PseudoU_synth_ScRIB2"/>
    <property type="match status" value="1"/>
</dbReference>
<sequence>MDTDAMPVEAYVSNGLRRIRPYYVTRTSYVKGRWIGRRLVDVLAAEFRAYPREHYTDLISKGSYRLLRDAEDVDPCTSTIRHGDVMVSRLHKHEPPVREWCSIGDERQDILGKRIAGMAIVHEDDNLLVIDKPMGVPVHPTGQFFHNTVTEILKDHGVTPYPSYRLDKVTSGLLILAKNKDAASKVQQKISAREMNKVYLARVKGRFPHATTKVSTEPFLDAMRTTSHDSPIYGIDPKRGFPAGLLPSREASTLFYPLRYIPHSHESIVACKPLTGRTHQIRIHLARLGHPISNDSMYCEDCTMYPLRLQFMRRVSEWEKCGLGQDELQSLFKKVQEEAQGVTDSKVSSLGEEKCPECGAVLMADPAMSQLELYLHAWKYYDDEGAFNFQTAMPEWADTSSI</sequence>
<comment type="caution">
    <text evidence="2">The sequence shown here is derived from an EMBL/GenBank/DDBJ whole genome shotgun (WGS) entry which is preliminary data.</text>
</comment>
<name>A0AAV5RW46_MAUHU</name>
<evidence type="ECO:0000313" key="2">
    <source>
        <dbReference type="EMBL" id="GMM55810.1"/>
    </source>
</evidence>
<dbReference type="GO" id="GO:0003723">
    <property type="term" value="F:RNA binding"/>
    <property type="evidence" value="ECO:0007669"/>
    <property type="project" value="InterPro"/>
</dbReference>
<evidence type="ECO:0000259" key="1">
    <source>
        <dbReference type="Pfam" id="PF00849"/>
    </source>
</evidence>
<dbReference type="AlphaFoldDB" id="A0AAV5RW46"/>
<dbReference type="EMBL" id="BTGD01000006">
    <property type="protein sequence ID" value="GMM55810.1"/>
    <property type="molecule type" value="Genomic_DNA"/>
</dbReference>
<dbReference type="PANTHER" id="PTHR21600:SF42">
    <property type="entry name" value="TRNA PSEUDOURIDINE(31) SYNTHASE"/>
    <property type="match status" value="1"/>
</dbReference>
<dbReference type="Pfam" id="PF00849">
    <property type="entry name" value="PseudoU_synth_2"/>
    <property type="match status" value="1"/>
</dbReference>
<evidence type="ECO:0000313" key="3">
    <source>
        <dbReference type="Proteomes" id="UP001377567"/>
    </source>
</evidence>
<dbReference type="GO" id="GO:0009982">
    <property type="term" value="F:pseudouridine synthase activity"/>
    <property type="evidence" value="ECO:0007669"/>
    <property type="project" value="InterPro"/>
</dbReference>
<dbReference type="Proteomes" id="UP001377567">
    <property type="component" value="Unassembled WGS sequence"/>
</dbReference>
<feature type="domain" description="Pseudouridine synthase RsuA/RluA-like" evidence="1">
    <location>
        <begin position="126"/>
        <end position="286"/>
    </location>
</feature>
<dbReference type="InterPro" id="IPR050188">
    <property type="entry name" value="RluA_PseudoU_synthase"/>
</dbReference>
<keyword evidence="3" id="KW-1185">Reference proteome</keyword>
<dbReference type="PANTHER" id="PTHR21600">
    <property type="entry name" value="MITOCHONDRIAL RNA PSEUDOURIDINE SYNTHASE"/>
    <property type="match status" value="1"/>
</dbReference>
<dbReference type="InterPro" id="IPR006145">
    <property type="entry name" value="PsdUridine_synth_RsuA/RluA"/>
</dbReference>
<dbReference type="SUPFAM" id="SSF55120">
    <property type="entry name" value="Pseudouridine synthase"/>
    <property type="match status" value="1"/>
</dbReference>
<dbReference type="Gene3D" id="3.30.2350.10">
    <property type="entry name" value="Pseudouridine synthase"/>
    <property type="match status" value="1"/>
</dbReference>
<accession>A0AAV5RW46</accession>
<organism evidence="2 3">
    <name type="scientific">Maudiozyma humilis</name>
    <name type="common">Sour dough yeast</name>
    <name type="synonym">Kazachstania humilis</name>
    <dbReference type="NCBI Taxonomy" id="51915"/>
    <lineage>
        <taxon>Eukaryota</taxon>
        <taxon>Fungi</taxon>
        <taxon>Dikarya</taxon>
        <taxon>Ascomycota</taxon>
        <taxon>Saccharomycotina</taxon>
        <taxon>Saccharomycetes</taxon>
        <taxon>Saccharomycetales</taxon>
        <taxon>Saccharomycetaceae</taxon>
        <taxon>Maudiozyma</taxon>
    </lineage>
</organism>
<reference evidence="2 3" key="1">
    <citation type="journal article" date="2023" name="Elife">
        <title>Identification of key yeast species and microbe-microbe interactions impacting larval growth of Drosophila in the wild.</title>
        <authorList>
            <person name="Mure A."/>
            <person name="Sugiura Y."/>
            <person name="Maeda R."/>
            <person name="Honda K."/>
            <person name="Sakurai N."/>
            <person name="Takahashi Y."/>
            <person name="Watada M."/>
            <person name="Katoh T."/>
            <person name="Gotoh A."/>
            <person name="Gotoh Y."/>
            <person name="Taniguchi I."/>
            <person name="Nakamura K."/>
            <person name="Hayashi T."/>
            <person name="Katayama T."/>
            <person name="Uemura T."/>
            <person name="Hattori Y."/>
        </authorList>
    </citation>
    <scope>NUCLEOTIDE SEQUENCE [LARGE SCALE GENOMIC DNA]</scope>
    <source>
        <strain evidence="2 3">KH-74</strain>
    </source>
</reference>
<proteinExistence type="predicted"/>
<protein>
    <submittedName>
        <fullName evidence="2">Pseudouridine synthase</fullName>
    </submittedName>
</protein>
<dbReference type="GO" id="GO:0000455">
    <property type="term" value="P:enzyme-directed rRNA pseudouridine synthesis"/>
    <property type="evidence" value="ECO:0007669"/>
    <property type="project" value="TreeGrafter"/>
</dbReference>
<dbReference type="InterPro" id="IPR020103">
    <property type="entry name" value="PsdUridine_synth_cat_dom_sf"/>
</dbReference>
<gene>
    <name evidence="2" type="ORF">DAKH74_024260</name>
</gene>